<dbReference type="InterPro" id="IPR006059">
    <property type="entry name" value="SBP"/>
</dbReference>
<dbReference type="PROSITE" id="PS01037">
    <property type="entry name" value="SBP_BACTERIAL_1"/>
    <property type="match status" value="1"/>
</dbReference>
<keyword evidence="6" id="KW-1185">Reference proteome</keyword>
<evidence type="ECO:0000256" key="2">
    <source>
        <dbReference type="ARBA" id="ARBA00022448"/>
    </source>
</evidence>
<dbReference type="Proteomes" id="UP000238205">
    <property type="component" value="Unassembled WGS sequence"/>
</dbReference>
<evidence type="ECO:0000313" key="5">
    <source>
        <dbReference type="EMBL" id="PRY82206.1"/>
    </source>
</evidence>
<dbReference type="EMBL" id="PVTO01000014">
    <property type="protein sequence ID" value="PRY82206.1"/>
    <property type="molecule type" value="Genomic_DNA"/>
</dbReference>
<keyword evidence="5" id="KW-0762">Sugar transport</keyword>
<dbReference type="AlphaFoldDB" id="A0A2T0W674"/>
<dbReference type="CDD" id="cd14748">
    <property type="entry name" value="PBP2_UgpB"/>
    <property type="match status" value="1"/>
</dbReference>
<reference evidence="5 6" key="1">
    <citation type="submission" date="2018-03" db="EMBL/GenBank/DDBJ databases">
        <title>Genomic Encyclopedia of Archaeal and Bacterial Type Strains, Phase II (KMG-II): from individual species to whole genera.</title>
        <authorList>
            <person name="Goeker M."/>
        </authorList>
    </citation>
    <scope>NUCLEOTIDE SEQUENCE [LARGE SCALE GENOMIC DNA]</scope>
    <source>
        <strain evidence="5 6">DSM 13175</strain>
    </source>
</reference>
<evidence type="ECO:0000256" key="4">
    <source>
        <dbReference type="SAM" id="SignalP"/>
    </source>
</evidence>
<evidence type="ECO:0000256" key="1">
    <source>
        <dbReference type="ARBA" id="ARBA00008520"/>
    </source>
</evidence>
<protein>
    <submittedName>
        <fullName evidence="5">Multiple sugar transport system substrate-binding protein</fullName>
    </submittedName>
</protein>
<dbReference type="RefSeq" id="WP_106193812.1">
    <property type="nucleotide sequence ID" value="NZ_PVTO01000014.1"/>
</dbReference>
<dbReference type="OrthoDB" id="9763054at2"/>
<dbReference type="Gene3D" id="3.40.190.10">
    <property type="entry name" value="Periplasmic binding protein-like II"/>
    <property type="match status" value="2"/>
</dbReference>
<keyword evidence="3 4" id="KW-0732">Signal</keyword>
<dbReference type="InterPro" id="IPR006061">
    <property type="entry name" value="SBP_1_CS"/>
</dbReference>
<feature type="signal peptide" evidence="4">
    <location>
        <begin position="1"/>
        <end position="24"/>
    </location>
</feature>
<sequence length="450" mass="50660">MFTTHLRKLISRGALVGAAPLILAACGNGDTATTDDTGASNGESGDQEQVQLEFWSFWGSGPRRDTIEEIVEEFNETHDNITVEYVYQPWGDIWTKSLAAIAGGNAPDIIVQDINSVRQRADANQATNLQSFIDEEDISDQFYPQLWETVIFEDEAYAVPFNTDTQVLFYNLDAFEEAGLDPDSPPQTWDELEEMARVLDEGSNNAWEQIGFYPRWNIGADVWALNADDGTSWFDEEGNVTINTPEKVETLEWLLEWQEYYGRETVTQYEAEFGSGVADPFISGLVAMRGQNINYYTNLRENAPDDFRFGVAPLPEREEGSGNWSWGGGFVLEIPENTAHPEESYEFISYLTSTEVQEQFGMNSFDIMANIEDNENLAEHPDLDEAGQMIYDMAHLNLEQTVITPVPLEAPDYHSLINTQIDSVFLGEKTPQEALEDAQNSVENLVEQNQ</sequence>
<accession>A0A2T0W674</accession>
<name>A0A2T0W674_9LACT</name>
<dbReference type="GO" id="GO:0055085">
    <property type="term" value="P:transmembrane transport"/>
    <property type="evidence" value="ECO:0007669"/>
    <property type="project" value="InterPro"/>
</dbReference>
<gene>
    <name evidence="5" type="ORF">CLV38_1142</name>
</gene>
<dbReference type="Pfam" id="PF01547">
    <property type="entry name" value="SBP_bac_1"/>
    <property type="match status" value="1"/>
</dbReference>
<comment type="caution">
    <text evidence="5">The sequence shown here is derived from an EMBL/GenBank/DDBJ whole genome shotgun (WGS) entry which is preliminary data.</text>
</comment>
<proteinExistence type="inferred from homology"/>
<keyword evidence="2" id="KW-0813">Transport</keyword>
<evidence type="ECO:0000256" key="3">
    <source>
        <dbReference type="ARBA" id="ARBA00022729"/>
    </source>
</evidence>
<feature type="chain" id="PRO_5038902489" evidence="4">
    <location>
        <begin position="25"/>
        <end position="450"/>
    </location>
</feature>
<dbReference type="SUPFAM" id="SSF53850">
    <property type="entry name" value="Periplasmic binding protein-like II"/>
    <property type="match status" value="1"/>
</dbReference>
<dbReference type="PANTHER" id="PTHR43649:SF12">
    <property type="entry name" value="DIACETYLCHITOBIOSE BINDING PROTEIN DASA"/>
    <property type="match status" value="1"/>
</dbReference>
<organism evidence="5 6">
    <name type="scientific">Alkalibacterium olivapovliticus</name>
    <dbReference type="NCBI Taxonomy" id="99907"/>
    <lineage>
        <taxon>Bacteria</taxon>
        <taxon>Bacillati</taxon>
        <taxon>Bacillota</taxon>
        <taxon>Bacilli</taxon>
        <taxon>Lactobacillales</taxon>
        <taxon>Carnobacteriaceae</taxon>
        <taxon>Alkalibacterium</taxon>
    </lineage>
</organism>
<dbReference type="InterPro" id="IPR050490">
    <property type="entry name" value="Bact_solute-bd_prot1"/>
</dbReference>
<evidence type="ECO:0000313" key="6">
    <source>
        <dbReference type="Proteomes" id="UP000238205"/>
    </source>
</evidence>
<dbReference type="PANTHER" id="PTHR43649">
    <property type="entry name" value="ARABINOSE-BINDING PROTEIN-RELATED"/>
    <property type="match status" value="1"/>
</dbReference>
<comment type="similarity">
    <text evidence="1">Belongs to the bacterial solute-binding protein 1 family.</text>
</comment>
<dbReference type="PROSITE" id="PS51257">
    <property type="entry name" value="PROKAR_LIPOPROTEIN"/>
    <property type="match status" value="1"/>
</dbReference>